<accession>A0A2H9THX9</accession>
<keyword evidence="12 17" id="KW-0711">Selenium</keyword>
<dbReference type="PIRSF" id="PIRSF017689">
    <property type="entry name" value="SepSecS"/>
    <property type="match status" value="1"/>
</dbReference>
<dbReference type="InterPro" id="IPR008829">
    <property type="entry name" value="SepSecS/SepCysS"/>
</dbReference>
<evidence type="ECO:0000256" key="19">
    <source>
        <dbReference type="PIRSR" id="PIRSR017689-50"/>
    </source>
</evidence>
<dbReference type="Gene3D" id="3.40.640.10">
    <property type="entry name" value="Type I PLP-dependent aspartate aminotransferase-like (Major domain)"/>
    <property type="match status" value="1"/>
</dbReference>
<evidence type="ECO:0000256" key="17">
    <source>
        <dbReference type="PIRNR" id="PIRNR017689"/>
    </source>
</evidence>
<keyword evidence="20" id="KW-1133">Transmembrane helix</keyword>
<keyword evidence="7 17" id="KW-0820">tRNA-binding</keyword>
<evidence type="ECO:0000256" key="5">
    <source>
        <dbReference type="ARBA" id="ARBA00012464"/>
    </source>
</evidence>
<comment type="caution">
    <text evidence="21">The sequence shown here is derived from an EMBL/GenBank/DDBJ whole genome shotgun (WGS) entry which is preliminary data.</text>
</comment>
<keyword evidence="22" id="KW-1185">Reference proteome</keyword>
<dbReference type="PANTHER" id="PTHR12944:SF2">
    <property type="entry name" value="O-PHOSPHOSERYL-TRNA(SEC) SELENIUM TRANSFERASE"/>
    <property type="match status" value="1"/>
</dbReference>
<feature type="binding site" evidence="18">
    <location>
        <position position="315"/>
    </location>
    <ligand>
        <name>substrate</name>
    </ligand>
</feature>
<comment type="function">
    <text evidence="2 17">Converts O-phosphoseryl-tRNA(Sec) to selenocysteinyl-tRNA(Sec) required for selenoprotein biosynthesis.</text>
</comment>
<keyword evidence="20" id="KW-0812">Transmembrane</keyword>
<evidence type="ECO:0000256" key="2">
    <source>
        <dbReference type="ARBA" id="ARBA00002552"/>
    </source>
</evidence>
<evidence type="ECO:0000256" key="20">
    <source>
        <dbReference type="SAM" id="Phobius"/>
    </source>
</evidence>
<evidence type="ECO:0000256" key="1">
    <source>
        <dbReference type="ARBA" id="ARBA00001933"/>
    </source>
</evidence>
<dbReference type="STRING" id="1246581.A0A2H9THX9"/>
<evidence type="ECO:0000256" key="13">
    <source>
        <dbReference type="ARBA" id="ARBA00030669"/>
    </source>
</evidence>
<dbReference type="NCBIfam" id="TIGR03531">
    <property type="entry name" value="selenium_SpcS"/>
    <property type="match status" value="1"/>
</dbReference>
<evidence type="ECO:0000256" key="10">
    <source>
        <dbReference type="ARBA" id="ARBA00022898"/>
    </source>
</evidence>
<evidence type="ECO:0000256" key="11">
    <source>
        <dbReference type="ARBA" id="ARBA00022917"/>
    </source>
</evidence>
<dbReference type="SUPFAM" id="SSF53383">
    <property type="entry name" value="PLP-dependent transferases"/>
    <property type="match status" value="1"/>
</dbReference>
<feature type="binding site" evidence="18">
    <location>
        <position position="98"/>
    </location>
    <ligand>
        <name>substrate</name>
    </ligand>
</feature>
<dbReference type="GO" id="GO:0001717">
    <property type="term" value="P:conversion of seryl-tRNAsec to selenocys-tRNAsec"/>
    <property type="evidence" value="ECO:0007669"/>
    <property type="project" value="UniProtKB-UniRule"/>
</dbReference>
<sequence length="440" mass="47301">MRAQTVIGSQLDQCGESVLQQAGQAVEKREKLFLDFLGNPTLPSKGYDDSTIEFIINKLACMDANNNPDSCGAGEREGRVYSGIVKRRHFGLAHGIGRSGELTEVQPKAPGSSLIQIITTKLVKQAIKVAGLQLGMLGGVLVLPVATGMGLACVLRVIALRRPKSRYVLMPRIDQKSCVKCVSFTGLELVVVENCLMRDQVSTDLNALETTIGRLGAENIAAVVATSSCFAPRGCDNICAIGELCQLYAIPQVVNNAYGLQSNVVTKQLNEAIRRGLVTAVIQSSDKNFMVPVGGSIVFGADVLCAEVAALYPGRASISPLLDLLITLLSMGAVGYRQLLQQRIDCFKALKEGLCLSHRVLETPSNDISIALVVDPTDDMLGARLFHRSVSGARLVRMGQPFGTHHTAYPHAYLTVAASIGITMTEVRKLLALLEKKKQK</sequence>
<evidence type="ECO:0000256" key="12">
    <source>
        <dbReference type="ARBA" id="ARBA00023266"/>
    </source>
</evidence>
<dbReference type="GO" id="GO:0000049">
    <property type="term" value="F:tRNA binding"/>
    <property type="evidence" value="ECO:0007669"/>
    <property type="project" value="UniProtKB-UniRule"/>
</dbReference>
<reference evidence="21 22" key="1">
    <citation type="submission" date="2016-10" db="EMBL/GenBank/DDBJ databases">
        <title>The genome of Paramicrosporidium saccamoebae is the missing link in understanding Cryptomycota and Microsporidia evolution.</title>
        <authorList>
            <person name="Quandt C.A."/>
            <person name="Beaudet D."/>
            <person name="Corsaro D."/>
            <person name="Michel R."/>
            <person name="Corradi N."/>
            <person name="James T."/>
        </authorList>
    </citation>
    <scope>NUCLEOTIDE SEQUENCE [LARGE SCALE GENOMIC DNA]</scope>
    <source>
        <strain evidence="21 22">KSL3</strain>
    </source>
</reference>
<keyword evidence="20" id="KW-0472">Membrane</keyword>
<dbReference type="GO" id="GO:0001514">
    <property type="term" value="P:selenocysteine incorporation"/>
    <property type="evidence" value="ECO:0007669"/>
    <property type="project" value="TreeGrafter"/>
</dbReference>
<dbReference type="EC" id="2.9.1.2" evidence="5 17"/>
<feature type="binding site" evidence="18">
    <location>
        <position position="99"/>
    </location>
    <ligand>
        <name>substrate</name>
    </ligand>
</feature>
<comment type="cofactor">
    <cofactor evidence="1 17 19">
        <name>pyridoxal 5'-phosphate</name>
        <dbReference type="ChEBI" id="CHEBI:597326"/>
    </cofactor>
</comment>
<evidence type="ECO:0000256" key="18">
    <source>
        <dbReference type="PIRSR" id="PIRSR017689-1"/>
    </source>
</evidence>
<evidence type="ECO:0000256" key="6">
    <source>
        <dbReference type="ARBA" id="ARBA00021963"/>
    </source>
</evidence>
<name>A0A2H9THX9_9FUNG</name>
<comment type="pathway">
    <text evidence="3 17">Aminoacyl-tRNA biosynthesis; selenocysteinyl-tRNA(Sec) biosynthesis; selenocysteinyl-tRNA(Sec) from L-seryl-tRNA(Sec) (archaeal/eukaryal route): step 2/2.</text>
</comment>
<proteinExistence type="inferred from homology"/>
<feature type="binding site" evidence="18">
    <location>
        <position position="76"/>
    </location>
    <ligand>
        <name>pyridoxal 5'-phosphate</name>
        <dbReference type="ChEBI" id="CHEBI:597326"/>
    </ligand>
</feature>
<feature type="binding site" evidence="18">
    <location>
        <position position="106"/>
    </location>
    <ligand>
        <name>substrate</name>
    </ligand>
</feature>
<dbReference type="Proteomes" id="UP000240830">
    <property type="component" value="Unassembled WGS sequence"/>
</dbReference>
<organism evidence="21 22">
    <name type="scientific">Paramicrosporidium saccamoebae</name>
    <dbReference type="NCBI Taxonomy" id="1246581"/>
    <lineage>
        <taxon>Eukaryota</taxon>
        <taxon>Fungi</taxon>
        <taxon>Fungi incertae sedis</taxon>
        <taxon>Cryptomycota</taxon>
        <taxon>Cryptomycota incertae sedis</taxon>
        <taxon>Paramicrosporidium</taxon>
    </lineage>
</organism>
<dbReference type="GO" id="GO:0098621">
    <property type="term" value="F:O-phosphoseryl-tRNA(Sec) selenium transferase activity"/>
    <property type="evidence" value="ECO:0007669"/>
    <property type="project" value="UniProtKB-EC"/>
</dbReference>
<dbReference type="UniPathway" id="UPA00906">
    <property type="reaction ID" value="UER00898"/>
</dbReference>
<dbReference type="InterPro" id="IPR019872">
    <property type="entry name" value="Sec-tRNA_Se_transferase"/>
</dbReference>
<feature type="site" description="May act as a substrate filter by repelling compounds with a negatively charged alpha-carboxylate" evidence="19">
    <location>
        <position position="75"/>
    </location>
</feature>
<dbReference type="InterPro" id="IPR015424">
    <property type="entry name" value="PyrdxlP-dep_Trfase"/>
</dbReference>
<evidence type="ECO:0000256" key="14">
    <source>
        <dbReference type="ARBA" id="ARBA00032048"/>
    </source>
</evidence>
<comment type="catalytic activity">
    <reaction evidence="16 17">
        <text>O-phospho-L-seryl-tRNA(Sec) + selenophosphate + H2O = L-selenocysteinyl-tRNA(Sec) + 2 phosphate</text>
        <dbReference type="Rhea" id="RHEA:25041"/>
        <dbReference type="Rhea" id="RHEA-COMP:9743"/>
        <dbReference type="Rhea" id="RHEA-COMP:9947"/>
        <dbReference type="ChEBI" id="CHEBI:15377"/>
        <dbReference type="ChEBI" id="CHEBI:16144"/>
        <dbReference type="ChEBI" id="CHEBI:43474"/>
        <dbReference type="ChEBI" id="CHEBI:78551"/>
        <dbReference type="ChEBI" id="CHEBI:78573"/>
        <dbReference type="EC" id="2.9.1.2"/>
    </reaction>
</comment>
<keyword evidence="8 17" id="KW-0808">Transferase</keyword>
<evidence type="ECO:0000256" key="3">
    <source>
        <dbReference type="ARBA" id="ARBA00004822"/>
    </source>
</evidence>
<dbReference type="AlphaFoldDB" id="A0A2H9THX9"/>
<keyword evidence="10 17" id="KW-0663">Pyridoxal phosphate</keyword>
<dbReference type="EMBL" id="MTSL01000178">
    <property type="protein sequence ID" value="PJF17364.1"/>
    <property type="molecule type" value="Genomic_DNA"/>
</dbReference>
<dbReference type="OrthoDB" id="10263545at2759"/>
<evidence type="ECO:0000256" key="8">
    <source>
        <dbReference type="ARBA" id="ARBA00022679"/>
    </source>
</evidence>
<dbReference type="GO" id="GO:0005737">
    <property type="term" value="C:cytoplasm"/>
    <property type="evidence" value="ECO:0007669"/>
    <property type="project" value="UniProtKB-SubCell"/>
</dbReference>
<dbReference type="PANTHER" id="PTHR12944">
    <property type="entry name" value="SOLUBLE LIVER ANTIGEN/LIVER PANCREAS ANTIGEN"/>
    <property type="match status" value="1"/>
</dbReference>
<evidence type="ECO:0000256" key="7">
    <source>
        <dbReference type="ARBA" id="ARBA00022555"/>
    </source>
</evidence>
<evidence type="ECO:0000256" key="4">
    <source>
        <dbReference type="ARBA" id="ARBA00007037"/>
    </source>
</evidence>
<comment type="similarity">
    <text evidence="4 17">Belongs to the SepSecS family.</text>
</comment>
<protein>
    <recommendedName>
        <fullName evidence="6 17">O-phosphoseryl-tRNA(Sec) selenium transferase</fullName>
        <ecNumber evidence="5 17">2.9.1.2</ecNumber>
    </recommendedName>
    <alternativeName>
        <fullName evidence="13 17">Selenocysteine synthase</fullName>
    </alternativeName>
    <alternativeName>
        <fullName evidence="14 17">Selenocysteinyl-tRNA(Sec) synthase</fullName>
    </alternativeName>
    <alternativeName>
        <fullName evidence="15 17">Sep-tRNA:Sec-tRNA synthase</fullName>
    </alternativeName>
</protein>
<feature type="modified residue" description="N6-(pyridoxal phosphate)lysine" evidence="19">
    <location>
        <position position="287"/>
    </location>
</feature>
<keyword evidence="17" id="KW-0963">Cytoplasm</keyword>
<feature type="binding site" evidence="18">
    <location>
        <position position="388"/>
    </location>
    <ligand>
        <name>tRNA</name>
        <dbReference type="ChEBI" id="CHEBI:17843"/>
    </ligand>
</feature>
<evidence type="ECO:0000313" key="22">
    <source>
        <dbReference type="Proteomes" id="UP000240830"/>
    </source>
</evidence>
<dbReference type="Pfam" id="PF05889">
    <property type="entry name" value="SepSecS"/>
    <property type="match status" value="1"/>
</dbReference>
<evidence type="ECO:0000256" key="15">
    <source>
        <dbReference type="ARBA" id="ARBA00032693"/>
    </source>
</evidence>
<evidence type="ECO:0000313" key="21">
    <source>
        <dbReference type="EMBL" id="PJF17364.1"/>
    </source>
</evidence>
<feature type="binding site" evidence="18">
    <location>
        <position position="274"/>
    </location>
    <ligand>
        <name>tRNA</name>
        <dbReference type="ChEBI" id="CHEBI:17843"/>
    </ligand>
</feature>
<feature type="transmembrane region" description="Helical" evidence="20">
    <location>
        <begin position="134"/>
        <end position="159"/>
    </location>
</feature>
<keyword evidence="9 17" id="KW-0694">RNA-binding</keyword>
<evidence type="ECO:0000256" key="16">
    <source>
        <dbReference type="ARBA" id="ARBA00048808"/>
    </source>
</evidence>
<evidence type="ECO:0000256" key="9">
    <source>
        <dbReference type="ARBA" id="ARBA00022884"/>
    </source>
</evidence>
<dbReference type="InterPro" id="IPR015421">
    <property type="entry name" value="PyrdxlP-dep_Trfase_major"/>
</dbReference>
<keyword evidence="11 17" id="KW-0648">Protein biosynthesis</keyword>
<gene>
    <name evidence="21" type="ORF">PSACC_02872</name>
</gene>
<comment type="subcellular location">
    <subcellularLocation>
        <location evidence="17">Cytoplasm</location>
    </subcellularLocation>
</comment>